<evidence type="ECO:0000259" key="1">
    <source>
        <dbReference type="PROSITE" id="PS51833"/>
    </source>
</evidence>
<sequence length="297" mass="32651">MAGERQEKLIREFIDRMPSLPTTVTKVLEICNQPDTSPNDLNRVIYLDPVLTGQVLRLINSAYYSLPNQIGSLTRAIIMLGINTVKNLTLSTAVLGSMGRTDSFRALDMDQFWTHSLGVGVTAKSLAARRGIVRQQREEFFVAGLLHDLGKIPLNACFPEEYGRILELAAGKRVPLDRVEVAVLGLDHCRVGRMIGEKWQLSSGLVELLAGHHHIVEADRESPAGEKSALIGLVSLADSYVNLLGLGSAGNRYPDREALKILARTWGVNKQTLTELDSEVRQEIEKARIFLAVAAAS</sequence>
<dbReference type="InterPro" id="IPR052340">
    <property type="entry name" value="RNase_Y/CdgJ"/>
</dbReference>
<dbReference type="Proteomes" id="UP000885986">
    <property type="component" value="Unassembled WGS sequence"/>
</dbReference>
<evidence type="ECO:0000313" key="2">
    <source>
        <dbReference type="EMBL" id="HET98422.1"/>
    </source>
</evidence>
<dbReference type="PROSITE" id="PS51833">
    <property type="entry name" value="HDOD"/>
    <property type="match status" value="1"/>
</dbReference>
<name>A0A7C2TMJ2_9BACT</name>
<dbReference type="Pfam" id="PF08668">
    <property type="entry name" value="HDOD"/>
    <property type="match status" value="1"/>
</dbReference>
<dbReference type="SMART" id="SM00471">
    <property type="entry name" value="HDc"/>
    <property type="match status" value="1"/>
</dbReference>
<proteinExistence type="predicted"/>
<dbReference type="InterPro" id="IPR013976">
    <property type="entry name" value="HDOD"/>
</dbReference>
<dbReference type="AlphaFoldDB" id="A0A7C2TMJ2"/>
<dbReference type="CDD" id="cd00077">
    <property type="entry name" value="HDc"/>
    <property type="match status" value="1"/>
</dbReference>
<dbReference type="PANTHER" id="PTHR33525">
    <property type="match status" value="1"/>
</dbReference>
<dbReference type="InterPro" id="IPR003607">
    <property type="entry name" value="HD/PDEase_dom"/>
</dbReference>
<feature type="domain" description="HDOD" evidence="1">
    <location>
        <begin position="17"/>
        <end position="215"/>
    </location>
</feature>
<reference evidence="2" key="1">
    <citation type="journal article" date="2020" name="mSystems">
        <title>Genome- and Community-Level Interaction Insights into Carbon Utilization and Element Cycling Functions of Hydrothermarchaeota in Hydrothermal Sediment.</title>
        <authorList>
            <person name="Zhou Z."/>
            <person name="Liu Y."/>
            <person name="Xu W."/>
            <person name="Pan J."/>
            <person name="Luo Z.H."/>
            <person name="Li M."/>
        </authorList>
    </citation>
    <scope>NUCLEOTIDE SEQUENCE [LARGE SCALE GENOMIC DNA]</scope>
    <source>
        <strain evidence="2">SpSt-1224</strain>
    </source>
</reference>
<protein>
    <submittedName>
        <fullName evidence="2">HDOD domain-containing protein</fullName>
    </submittedName>
</protein>
<dbReference type="Gene3D" id="1.10.3210.10">
    <property type="entry name" value="Hypothetical protein af1432"/>
    <property type="match status" value="1"/>
</dbReference>
<gene>
    <name evidence="2" type="ORF">ENN98_06995</name>
</gene>
<dbReference type="EMBL" id="DSDS01000155">
    <property type="protein sequence ID" value="HET98422.1"/>
    <property type="molecule type" value="Genomic_DNA"/>
</dbReference>
<dbReference type="PANTHER" id="PTHR33525:SF3">
    <property type="entry name" value="RIBONUCLEASE Y"/>
    <property type="match status" value="1"/>
</dbReference>
<organism evidence="2">
    <name type="scientific">Desulfurivibrio alkaliphilus</name>
    <dbReference type="NCBI Taxonomy" id="427923"/>
    <lineage>
        <taxon>Bacteria</taxon>
        <taxon>Pseudomonadati</taxon>
        <taxon>Thermodesulfobacteriota</taxon>
        <taxon>Desulfobulbia</taxon>
        <taxon>Desulfobulbales</taxon>
        <taxon>Desulfobulbaceae</taxon>
        <taxon>Desulfurivibrio</taxon>
    </lineage>
</organism>
<accession>A0A7C2TMJ2</accession>
<dbReference type="SUPFAM" id="SSF109604">
    <property type="entry name" value="HD-domain/PDEase-like"/>
    <property type="match status" value="1"/>
</dbReference>
<comment type="caution">
    <text evidence="2">The sequence shown here is derived from an EMBL/GenBank/DDBJ whole genome shotgun (WGS) entry which is preliminary data.</text>
</comment>